<accession>A0A8S5UUF8</accession>
<reference evidence="2" key="1">
    <citation type="journal article" date="2021" name="Proc. Natl. Acad. Sci. U.S.A.">
        <title>A Catalog of Tens of Thousands of Viruses from Human Metagenomes Reveals Hidden Associations with Chronic Diseases.</title>
        <authorList>
            <person name="Tisza M.J."/>
            <person name="Buck C.B."/>
        </authorList>
    </citation>
    <scope>NUCLEOTIDE SEQUENCE</scope>
    <source>
        <strain evidence="2">CtP6q2</strain>
    </source>
</reference>
<sequence>MTKEETKQTVEEAAIEARMASAETLTTYGTHTSLDDFEYLSHDEIAEAAFVKGAEWQSKQPPWISVKERLPEEGQPVLIRLKDGVIRLACYDIEEDSNIYFWNDNYAYETFRPWDVTHWREITSFDEILEANRDVLERIKQKGD</sequence>
<organism evidence="2">
    <name type="scientific">Myoviridae sp. ctP6q2</name>
    <dbReference type="NCBI Taxonomy" id="2825096"/>
    <lineage>
        <taxon>Viruses</taxon>
        <taxon>Duplodnaviria</taxon>
        <taxon>Heunggongvirae</taxon>
        <taxon>Uroviricota</taxon>
        <taxon>Caudoviricetes</taxon>
    </lineage>
</organism>
<protein>
    <recommendedName>
        <fullName evidence="1">DUF551 domain-containing protein</fullName>
    </recommendedName>
</protein>
<dbReference type="InterPro" id="IPR007539">
    <property type="entry name" value="DUF551"/>
</dbReference>
<evidence type="ECO:0000313" key="2">
    <source>
        <dbReference type="EMBL" id="DAF98119.1"/>
    </source>
</evidence>
<dbReference type="EMBL" id="BK016143">
    <property type="protein sequence ID" value="DAF98119.1"/>
    <property type="molecule type" value="Genomic_DNA"/>
</dbReference>
<proteinExistence type="predicted"/>
<name>A0A8S5UUF8_9CAUD</name>
<evidence type="ECO:0000259" key="1">
    <source>
        <dbReference type="Pfam" id="PF04448"/>
    </source>
</evidence>
<dbReference type="Pfam" id="PF04448">
    <property type="entry name" value="DUF551"/>
    <property type="match status" value="1"/>
</dbReference>
<feature type="domain" description="DUF551" evidence="1">
    <location>
        <begin position="63"/>
        <end position="121"/>
    </location>
</feature>